<protein>
    <recommendedName>
        <fullName evidence="5">Translocation and assembly module TamB C-terminal domain-containing protein</fullName>
    </recommendedName>
</protein>
<comment type="subcellular location">
    <subcellularLocation>
        <location evidence="1">Membrane</location>
        <topology evidence="1">Single-pass membrane protein</topology>
    </subcellularLocation>
</comment>
<keyword evidence="3" id="KW-1133">Transmembrane helix</keyword>
<dbReference type="PANTHER" id="PTHR36985">
    <property type="entry name" value="TRANSLOCATION AND ASSEMBLY MODULE SUBUNIT TAMB"/>
    <property type="match status" value="1"/>
</dbReference>
<keyword evidence="7" id="KW-1185">Reference proteome</keyword>
<evidence type="ECO:0000256" key="4">
    <source>
        <dbReference type="ARBA" id="ARBA00023136"/>
    </source>
</evidence>
<dbReference type="Proteomes" id="UP000553034">
    <property type="component" value="Unassembled WGS sequence"/>
</dbReference>
<name>A0A840EIV7_9FLAO</name>
<reference evidence="6 7" key="1">
    <citation type="submission" date="2020-08" db="EMBL/GenBank/DDBJ databases">
        <title>Genomic Encyclopedia of Type Strains, Phase IV (KMG-IV): sequencing the most valuable type-strain genomes for metagenomic binning, comparative biology and taxonomic classification.</title>
        <authorList>
            <person name="Goeker M."/>
        </authorList>
    </citation>
    <scope>NUCLEOTIDE SEQUENCE [LARGE SCALE GENOMIC DNA]</scope>
    <source>
        <strain evidence="6 7">DSM 29568</strain>
    </source>
</reference>
<feature type="domain" description="Translocation and assembly module TamB C-terminal" evidence="5">
    <location>
        <begin position="996"/>
        <end position="1420"/>
    </location>
</feature>
<gene>
    <name evidence="6" type="ORF">GGR32_001568</name>
</gene>
<dbReference type="PANTHER" id="PTHR36985:SF1">
    <property type="entry name" value="TRANSLOCATION AND ASSEMBLY MODULE SUBUNIT TAMB"/>
    <property type="match status" value="1"/>
</dbReference>
<dbReference type="RefSeq" id="WP_221403703.1">
    <property type="nucleotide sequence ID" value="NZ_JACIFO010000005.1"/>
</dbReference>
<evidence type="ECO:0000256" key="2">
    <source>
        <dbReference type="ARBA" id="ARBA00022692"/>
    </source>
</evidence>
<proteinExistence type="predicted"/>
<evidence type="ECO:0000256" key="1">
    <source>
        <dbReference type="ARBA" id="ARBA00004167"/>
    </source>
</evidence>
<organism evidence="6 7">
    <name type="scientific">Mesonia hippocampi</name>
    <dbReference type="NCBI Taxonomy" id="1628250"/>
    <lineage>
        <taxon>Bacteria</taxon>
        <taxon>Pseudomonadati</taxon>
        <taxon>Bacteroidota</taxon>
        <taxon>Flavobacteriia</taxon>
        <taxon>Flavobacteriales</taxon>
        <taxon>Flavobacteriaceae</taxon>
        <taxon>Mesonia</taxon>
    </lineage>
</organism>
<comment type="caution">
    <text evidence="6">The sequence shown here is derived from an EMBL/GenBank/DDBJ whole genome shotgun (WGS) entry which is preliminary data.</text>
</comment>
<sequence length="1464" mass="162109">MLLFVLLVLVFSIPAVQTLVAKKVTTSINESYQVDINVARISIAYNGSVVLGEVNIRDHHKNTLIAASELKTSMLNLPGLIGGSRLDFGDVTAKKLQLNMVQYKGETSTNLDVFAASFDDGSPSESDFKLTISHIIATDSKFTYTDYNASTPEIITLDKLNIDAANLLVDNSDVFLNIQSLSTEESNLGLFVKHLHGKFSYTATHLDLENFLIETPTSSLTGDLSLLYTEENGLSDFANRVNFKGKLTDSKISTEDLNLFYNEFGENKTFNLSSEITGPLNELQLSKLEIKGLDRSQIRGNLKLHNVTDAEHFSLSGNFSRLATNYYDLAALLPGILGTSLPSQLKEVGNLSLHGYVNLTSKKLITNAIVTTQLGAANLDITLNNIQDTDNTSYKGKIKFDDFNLGRFIGNNSLGATSFVLNVDGKGFSQEAVNTLLNGTISEFRFNGYTYRNIQLSGLLKAPLFNGELFINDPNLEMHFKGLLDVAEEENVYDFKATVAHANIKALHFFERDSIALFKGSLNINMKGTSLDNIVGEAALTDAMYENENDTYNFKELKIVSGFEEEIRMVKVISSDVIEGGIEGQFLIEEIPILFENALGSLYANYSPIAISPDQYLDFNFNIYNKIIEVIFPDIKLAPDTFVKGSVESSKSAFQLNFSSPQIGVYGNNLKNVNLKIDNSNPLFNTYVKVDQVETGSYNLSDVNLINVTLNDTLFMRTRFKGGKNAEDQYRLNFFHTIDTAKNSIVGVRPSEVLFKNNLWKLNKNNDKQRVISIGQNFSDIKIDTLMMEHQNEKMAFQGVMRDSTYKNFKLDFTNVDINKVTPSVDSLALTGTINGNLHFQQEKGVYKPTSKLRIDSLSVNKIPFEELHLDIAGSETLSTYQINALLGNPENKIMDAAGAIEVSNEASTIDLNVKLNELNLKAFDPFGAEVVSNLRGMLSGEANIKGPLTSPAIDGKLAIKKGGLTVPYLNVDYAFQEETNINLSENNLQIENTSLTDTKYKTKGTFYGAVKHTNFSEWNLDLHIQAPKRLVVLDTPPTEFALYYGTAFIGGNAHISGPTDELQINVSATTKQGTIFKIPLSDMESIADNSFIYFITQEEKEAKQSGREIRIKEVKGLELFFDLNVTDDAEVEIVVDQDSGSSMRGKGAGTLLMEINTNGKFKMWGDFVVYEGTYDFKYGGIIDKKFEVVSGGNITWDGNPTKADLNLRALYKTEANPAVLLENTMINRSIPVHVYIDILGDLTAVEPDFFLAYPNLGSVVKSELEYRIADKQSRQLQALSLIAQGSFLSPNSGTTAGNLLFEKASGLFDDIFSDEEGKFKVGLDYVQSNRSPDQNASADRFGLTLQTQINDRILINGRVGVPIGGVNESVVVGNVEIDFLLNEDGSLKASLFNRENNIQYIGEDLGYTQGVGLSYSVDFDTFRELIRKILGKEIKLEEVSNELDKQKEKPKSLAPDYIKFPGS</sequence>
<evidence type="ECO:0000256" key="3">
    <source>
        <dbReference type="ARBA" id="ARBA00022989"/>
    </source>
</evidence>
<evidence type="ECO:0000313" key="7">
    <source>
        <dbReference type="Proteomes" id="UP000553034"/>
    </source>
</evidence>
<accession>A0A840EIV7</accession>
<dbReference type="InterPro" id="IPR007452">
    <property type="entry name" value="TamB_C"/>
</dbReference>
<evidence type="ECO:0000313" key="6">
    <source>
        <dbReference type="EMBL" id="MBB4119272.1"/>
    </source>
</evidence>
<dbReference type="EMBL" id="JACIFO010000005">
    <property type="protein sequence ID" value="MBB4119272.1"/>
    <property type="molecule type" value="Genomic_DNA"/>
</dbReference>
<keyword evidence="4" id="KW-0472">Membrane</keyword>
<dbReference type="GO" id="GO:0005886">
    <property type="term" value="C:plasma membrane"/>
    <property type="evidence" value="ECO:0007669"/>
    <property type="project" value="InterPro"/>
</dbReference>
<dbReference type="Pfam" id="PF04357">
    <property type="entry name" value="TamB"/>
    <property type="match status" value="1"/>
</dbReference>
<keyword evidence="2" id="KW-0812">Transmembrane</keyword>
<dbReference type="GO" id="GO:0009306">
    <property type="term" value="P:protein secretion"/>
    <property type="evidence" value="ECO:0007669"/>
    <property type="project" value="InterPro"/>
</dbReference>
<evidence type="ECO:0000259" key="5">
    <source>
        <dbReference type="Pfam" id="PF04357"/>
    </source>
</evidence>